<comment type="caution">
    <text evidence="3">The sequence shown here is derived from an EMBL/GenBank/DDBJ whole genome shotgun (WGS) entry which is preliminary data.</text>
</comment>
<proteinExistence type="inferred from homology"/>
<dbReference type="AlphaFoldDB" id="A0A4V2RQ35"/>
<dbReference type="RefSeq" id="WP_131838633.1">
    <property type="nucleotide sequence ID" value="NZ_SLWB01000004.1"/>
</dbReference>
<organism evidence="3 4">
    <name type="scientific">Acetobacteroides hydrogenigenes</name>
    <dbReference type="NCBI Taxonomy" id="979970"/>
    <lineage>
        <taxon>Bacteria</taxon>
        <taxon>Pseudomonadati</taxon>
        <taxon>Bacteroidota</taxon>
        <taxon>Bacteroidia</taxon>
        <taxon>Bacteroidales</taxon>
        <taxon>Rikenellaceae</taxon>
        <taxon>Acetobacteroides</taxon>
    </lineage>
</organism>
<sequence>MVRQKKHRLIQRAPSFGGFIPYGMQHTSSGEVNLTFEEYEAFTLCDYELLKHEEAAQLMGVSRPTFTRIYSSARKKLAQALVEVAAIRIGGGRIEMATSWFHCLDCDVDFNSDSDKEVRCPLCSGGRINKNW</sequence>
<keyword evidence="4" id="KW-1185">Reference proteome</keyword>
<dbReference type="HAMAP" id="MF_00674">
    <property type="entry name" value="UPF0251"/>
    <property type="match status" value="1"/>
</dbReference>
<dbReference type="Proteomes" id="UP000294830">
    <property type="component" value="Unassembled WGS sequence"/>
</dbReference>
<protein>
    <recommendedName>
        <fullName evidence="2">UPF0251 protein CLV25_10421</fullName>
    </recommendedName>
</protein>
<name>A0A4V2RQ35_9BACT</name>
<dbReference type="EMBL" id="SLWB01000004">
    <property type="protein sequence ID" value="TCN70070.1"/>
    <property type="molecule type" value="Genomic_DNA"/>
</dbReference>
<dbReference type="Pfam" id="PF02001">
    <property type="entry name" value="DUF134"/>
    <property type="match status" value="1"/>
</dbReference>
<keyword evidence="3" id="KW-0238">DNA-binding</keyword>
<dbReference type="PANTHER" id="PTHR37478:SF2">
    <property type="entry name" value="UPF0251 PROTEIN TK0562"/>
    <property type="match status" value="1"/>
</dbReference>
<comment type="similarity">
    <text evidence="1 2">Belongs to the UPF0251 family.</text>
</comment>
<dbReference type="OrthoDB" id="280278at2"/>
<evidence type="ECO:0000313" key="3">
    <source>
        <dbReference type="EMBL" id="TCN70070.1"/>
    </source>
</evidence>
<dbReference type="SUPFAM" id="SSF88659">
    <property type="entry name" value="Sigma3 and sigma4 domains of RNA polymerase sigma factors"/>
    <property type="match status" value="1"/>
</dbReference>
<dbReference type="PANTHER" id="PTHR37478">
    <property type="match status" value="1"/>
</dbReference>
<evidence type="ECO:0000256" key="1">
    <source>
        <dbReference type="ARBA" id="ARBA00009350"/>
    </source>
</evidence>
<reference evidence="3 4" key="1">
    <citation type="submission" date="2019-03" db="EMBL/GenBank/DDBJ databases">
        <title>Genomic Encyclopedia of Archaeal and Bacterial Type Strains, Phase II (KMG-II): from individual species to whole genera.</title>
        <authorList>
            <person name="Goeker M."/>
        </authorList>
    </citation>
    <scope>NUCLEOTIDE SEQUENCE [LARGE SCALE GENOMIC DNA]</scope>
    <source>
        <strain evidence="3 4">RL-C</strain>
    </source>
</reference>
<gene>
    <name evidence="3" type="ORF">CLV25_10421</name>
</gene>
<dbReference type="InterPro" id="IPR013324">
    <property type="entry name" value="RNA_pol_sigma_r3/r4-like"/>
</dbReference>
<dbReference type="GO" id="GO:0003677">
    <property type="term" value="F:DNA binding"/>
    <property type="evidence" value="ECO:0007669"/>
    <property type="project" value="UniProtKB-KW"/>
</dbReference>
<evidence type="ECO:0000256" key="2">
    <source>
        <dbReference type="HAMAP-Rule" id="MF_00674"/>
    </source>
</evidence>
<evidence type="ECO:0000313" key="4">
    <source>
        <dbReference type="Proteomes" id="UP000294830"/>
    </source>
</evidence>
<dbReference type="InterPro" id="IPR002852">
    <property type="entry name" value="UPF0251"/>
</dbReference>
<dbReference type="InterPro" id="IPR036388">
    <property type="entry name" value="WH-like_DNA-bd_sf"/>
</dbReference>
<accession>A0A4V2RQ35</accession>
<dbReference type="Gene3D" id="1.10.10.10">
    <property type="entry name" value="Winged helix-like DNA-binding domain superfamily/Winged helix DNA-binding domain"/>
    <property type="match status" value="1"/>
</dbReference>